<evidence type="ECO:0000313" key="3">
    <source>
        <dbReference type="Proteomes" id="UP000325081"/>
    </source>
</evidence>
<dbReference type="AlphaFoldDB" id="A0A5A7QYH4"/>
<dbReference type="GO" id="GO:0003676">
    <property type="term" value="F:nucleic acid binding"/>
    <property type="evidence" value="ECO:0007669"/>
    <property type="project" value="InterPro"/>
</dbReference>
<sequence length="264" mass="29876">MRVDRDAEWIINVCVWDFREGQRGMGGRVCRDFKTEHVWAVSRDFSGSSVEANINAALWILRKAADQELKNITCILHCKKTVSTFNRWKQQTDIESDEAADFLHLWPKFNSCSFFFVDLVCKVSLDMTMKVLEGVNNSIIDSSVSGDRVTHQVQLGVLRSSVGLNKVLFGGASSNWRLPWGTPVPLKVESKANQYQMSTRQANLGYWGLSSFVDVQVQAQSVEEEVMEEDREDIKSGEVSAQRKTRTLGEISSYKGKTPKILKE</sequence>
<keyword evidence="3" id="KW-1185">Reference proteome</keyword>
<evidence type="ECO:0000259" key="1">
    <source>
        <dbReference type="Pfam" id="PF13456"/>
    </source>
</evidence>
<proteinExistence type="predicted"/>
<gene>
    <name evidence="2" type="ORF">STAS_27368</name>
</gene>
<dbReference type="Proteomes" id="UP000325081">
    <property type="component" value="Unassembled WGS sequence"/>
</dbReference>
<accession>A0A5A7QYH4</accession>
<feature type="domain" description="RNase H type-1" evidence="1">
    <location>
        <begin position="22"/>
        <end position="118"/>
    </location>
</feature>
<dbReference type="EMBL" id="BKCP01009070">
    <property type="protein sequence ID" value="GER50082.1"/>
    <property type="molecule type" value="Genomic_DNA"/>
</dbReference>
<dbReference type="Pfam" id="PF13456">
    <property type="entry name" value="RVT_3"/>
    <property type="match status" value="1"/>
</dbReference>
<comment type="caution">
    <text evidence="2">The sequence shown here is derived from an EMBL/GenBank/DDBJ whole genome shotgun (WGS) entry which is preliminary data.</text>
</comment>
<reference evidence="3" key="1">
    <citation type="journal article" date="2019" name="Curr. Biol.">
        <title>Genome Sequence of Striga asiatica Provides Insight into the Evolution of Plant Parasitism.</title>
        <authorList>
            <person name="Yoshida S."/>
            <person name="Kim S."/>
            <person name="Wafula E.K."/>
            <person name="Tanskanen J."/>
            <person name="Kim Y.M."/>
            <person name="Honaas L."/>
            <person name="Yang Z."/>
            <person name="Spallek T."/>
            <person name="Conn C.E."/>
            <person name="Ichihashi Y."/>
            <person name="Cheong K."/>
            <person name="Cui S."/>
            <person name="Der J.P."/>
            <person name="Gundlach H."/>
            <person name="Jiao Y."/>
            <person name="Hori C."/>
            <person name="Ishida J.K."/>
            <person name="Kasahara H."/>
            <person name="Kiba T."/>
            <person name="Kim M.S."/>
            <person name="Koo N."/>
            <person name="Laohavisit A."/>
            <person name="Lee Y.H."/>
            <person name="Lumba S."/>
            <person name="McCourt P."/>
            <person name="Mortimer J.C."/>
            <person name="Mutuku J.M."/>
            <person name="Nomura T."/>
            <person name="Sasaki-Sekimoto Y."/>
            <person name="Seto Y."/>
            <person name="Wang Y."/>
            <person name="Wakatake T."/>
            <person name="Sakakibara H."/>
            <person name="Demura T."/>
            <person name="Yamaguchi S."/>
            <person name="Yoneyama K."/>
            <person name="Manabe R.I."/>
            <person name="Nelson D.C."/>
            <person name="Schulman A.H."/>
            <person name="Timko M.P."/>
            <person name="dePamphilis C.W."/>
            <person name="Choi D."/>
            <person name="Shirasu K."/>
        </authorList>
    </citation>
    <scope>NUCLEOTIDE SEQUENCE [LARGE SCALE GENOMIC DNA]</scope>
    <source>
        <strain evidence="3">cv. UVA1</strain>
    </source>
</reference>
<organism evidence="2 3">
    <name type="scientific">Striga asiatica</name>
    <name type="common">Asiatic witchweed</name>
    <name type="synonym">Buchnera asiatica</name>
    <dbReference type="NCBI Taxonomy" id="4170"/>
    <lineage>
        <taxon>Eukaryota</taxon>
        <taxon>Viridiplantae</taxon>
        <taxon>Streptophyta</taxon>
        <taxon>Embryophyta</taxon>
        <taxon>Tracheophyta</taxon>
        <taxon>Spermatophyta</taxon>
        <taxon>Magnoliopsida</taxon>
        <taxon>eudicotyledons</taxon>
        <taxon>Gunneridae</taxon>
        <taxon>Pentapetalae</taxon>
        <taxon>asterids</taxon>
        <taxon>lamiids</taxon>
        <taxon>Lamiales</taxon>
        <taxon>Orobanchaceae</taxon>
        <taxon>Buchnereae</taxon>
        <taxon>Striga</taxon>
    </lineage>
</organism>
<dbReference type="GO" id="GO:0004523">
    <property type="term" value="F:RNA-DNA hybrid ribonuclease activity"/>
    <property type="evidence" value="ECO:0007669"/>
    <property type="project" value="InterPro"/>
</dbReference>
<protein>
    <submittedName>
        <fullName evidence="2">Multidrug resistance-associated protein 3</fullName>
    </submittedName>
</protein>
<dbReference type="InterPro" id="IPR002156">
    <property type="entry name" value="RNaseH_domain"/>
</dbReference>
<name>A0A5A7QYH4_STRAF</name>
<evidence type="ECO:0000313" key="2">
    <source>
        <dbReference type="EMBL" id="GER50082.1"/>
    </source>
</evidence>